<dbReference type="Pfam" id="PF07690">
    <property type="entry name" value="MFS_1"/>
    <property type="match status" value="1"/>
</dbReference>
<keyword evidence="3 5" id="KW-1133">Transmembrane helix</keyword>
<dbReference type="PANTHER" id="PTHR23507">
    <property type="entry name" value="ZGC:174356"/>
    <property type="match status" value="1"/>
</dbReference>
<feature type="transmembrane region" description="Helical" evidence="5">
    <location>
        <begin position="157"/>
        <end position="177"/>
    </location>
</feature>
<feature type="transmembrane region" description="Helical" evidence="5">
    <location>
        <begin position="124"/>
        <end position="145"/>
    </location>
</feature>
<dbReference type="GO" id="GO:0016020">
    <property type="term" value="C:membrane"/>
    <property type="evidence" value="ECO:0007669"/>
    <property type="project" value="UniProtKB-SubCell"/>
</dbReference>
<keyword evidence="7" id="KW-1185">Reference proteome</keyword>
<dbReference type="SUPFAM" id="SSF103473">
    <property type="entry name" value="MFS general substrate transporter"/>
    <property type="match status" value="1"/>
</dbReference>
<evidence type="ECO:0000313" key="7">
    <source>
        <dbReference type="Proteomes" id="UP000549394"/>
    </source>
</evidence>
<dbReference type="EMBL" id="CAJFCJ010000016">
    <property type="protein sequence ID" value="CAD5122287.1"/>
    <property type="molecule type" value="Genomic_DNA"/>
</dbReference>
<protein>
    <submittedName>
        <fullName evidence="6">DgyrCDS10728</fullName>
    </submittedName>
</protein>
<dbReference type="AlphaFoldDB" id="A0A7I8W661"/>
<reference evidence="6 7" key="1">
    <citation type="submission" date="2020-08" db="EMBL/GenBank/DDBJ databases">
        <authorList>
            <person name="Hejnol A."/>
        </authorList>
    </citation>
    <scope>NUCLEOTIDE SEQUENCE [LARGE SCALE GENOMIC DNA]</scope>
</reference>
<evidence type="ECO:0000256" key="1">
    <source>
        <dbReference type="ARBA" id="ARBA00004141"/>
    </source>
</evidence>
<dbReference type="InterPro" id="IPR036259">
    <property type="entry name" value="MFS_trans_sf"/>
</dbReference>
<dbReference type="Proteomes" id="UP000549394">
    <property type="component" value="Unassembled WGS sequence"/>
</dbReference>
<evidence type="ECO:0000313" key="6">
    <source>
        <dbReference type="EMBL" id="CAD5122287.1"/>
    </source>
</evidence>
<feature type="transmembrane region" description="Helical" evidence="5">
    <location>
        <begin position="189"/>
        <end position="211"/>
    </location>
</feature>
<sequence length="333" mass="37222">MDVVRRIHNDRSDLDEDTDPILEDSYKVGYEGPKKVPETRRCKYVIEPLIFLVFSAASSKPAIVAQFVQSSLQKNLTDNLTNNNDDQTEAAQFLLLVNVFHSIPTLITITLLGPWSDMIGRKPVMYIGLIGLILDTLIAVLIVVFDGNIYYLYVSKAISGCCGGVKGFLFGSFSYIADRSPIGDRAVRIVVAEGIMILISAIVSVCIGFWIDASGFVLPFTSILSIYVISLLYLIFVPESLIPPPQVNRLRVLIRFSHFRDSFKIFLIQGRKGILIKICCAAFFLNLLAFSGKLNVLFLYVMRPPLNWDPIDIGIYAAVSTIIIIGFRRRNVK</sequence>
<keyword evidence="2 5" id="KW-0812">Transmembrane</keyword>
<name>A0A7I8W661_9ANNE</name>
<dbReference type="PANTHER" id="PTHR23507:SF1">
    <property type="entry name" value="FI18259P1-RELATED"/>
    <property type="match status" value="1"/>
</dbReference>
<feature type="transmembrane region" description="Helical" evidence="5">
    <location>
        <begin position="90"/>
        <end position="112"/>
    </location>
</feature>
<dbReference type="OrthoDB" id="419734at2759"/>
<proteinExistence type="predicted"/>
<feature type="transmembrane region" description="Helical" evidence="5">
    <location>
        <begin position="217"/>
        <end position="236"/>
    </location>
</feature>
<dbReference type="Gene3D" id="1.20.1250.20">
    <property type="entry name" value="MFS general substrate transporter like domains"/>
    <property type="match status" value="1"/>
</dbReference>
<comment type="caution">
    <text evidence="6">The sequence shown here is derived from an EMBL/GenBank/DDBJ whole genome shotgun (WGS) entry which is preliminary data.</text>
</comment>
<accession>A0A7I8W661</accession>
<feature type="transmembrane region" description="Helical" evidence="5">
    <location>
        <begin position="49"/>
        <end position="70"/>
    </location>
</feature>
<feature type="transmembrane region" description="Helical" evidence="5">
    <location>
        <begin position="274"/>
        <end position="291"/>
    </location>
</feature>
<dbReference type="InterPro" id="IPR011701">
    <property type="entry name" value="MFS"/>
</dbReference>
<organism evidence="6 7">
    <name type="scientific">Dimorphilus gyrociliatus</name>
    <dbReference type="NCBI Taxonomy" id="2664684"/>
    <lineage>
        <taxon>Eukaryota</taxon>
        <taxon>Metazoa</taxon>
        <taxon>Spiralia</taxon>
        <taxon>Lophotrochozoa</taxon>
        <taxon>Annelida</taxon>
        <taxon>Polychaeta</taxon>
        <taxon>Polychaeta incertae sedis</taxon>
        <taxon>Dinophilidae</taxon>
        <taxon>Dimorphilus</taxon>
    </lineage>
</organism>
<dbReference type="GO" id="GO:0022857">
    <property type="term" value="F:transmembrane transporter activity"/>
    <property type="evidence" value="ECO:0007669"/>
    <property type="project" value="InterPro"/>
</dbReference>
<evidence type="ECO:0000256" key="2">
    <source>
        <dbReference type="ARBA" id="ARBA00022692"/>
    </source>
</evidence>
<comment type="subcellular location">
    <subcellularLocation>
        <location evidence="1">Membrane</location>
        <topology evidence="1">Multi-pass membrane protein</topology>
    </subcellularLocation>
</comment>
<gene>
    <name evidence="6" type="ORF">DGYR_LOCUS10114</name>
</gene>
<evidence type="ECO:0000256" key="3">
    <source>
        <dbReference type="ARBA" id="ARBA00022989"/>
    </source>
</evidence>
<keyword evidence="4 5" id="KW-0472">Membrane</keyword>
<evidence type="ECO:0000256" key="5">
    <source>
        <dbReference type="SAM" id="Phobius"/>
    </source>
</evidence>
<feature type="transmembrane region" description="Helical" evidence="5">
    <location>
        <begin position="311"/>
        <end position="327"/>
    </location>
</feature>
<evidence type="ECO:0000256" key="4">
    <source>
        <dbReference type="ARBA" id="ARBA00023136"/>
    </source>
</evidence>